<gene>
    <name evidence="14" type="primary">nuoM</name>
    <name evidence="14" type="ORF">BUCNMO_133</name>
</gene>
<sequence length="491" mass="56025">MLLPFLIAVSFLGGVVSWISEIFNKKYARLIALIFNILTLSILCKIWILFDHTSKMNIPFVAKKWLMEFDVSWIREFGIDIHLGMDQLSFLLVLLTNVIGILAILCSWNKIKKKQGFFYFNFMFLIAATMGIFLSIDLFLFFCFWELVILPIYFIISIWGINLNNKINSVHIANSFIIFSQISSLIMLLVFLGLVINFHNKSYIWSFDYNTLIHVPLNFNLEYLLMLGLFVAFAIKIPIVPFHTWLINVHAVSPISGFLDLSGFILKTSIYGLLRFCVPFFPNASSDFSNIAIFLGLLTMFYPALIAFSETNIKRIIAYMVVSHTGIMLIGIYIHNQLSYTGVIFQILSSGLSISGMFVLSGCIYKRWHTYDLRKLIGLWNRIKWLSGFLLFFIMVNLGIPGTGNFIGEFLMLLGIFQKSPIIVILIGIGLIISSIYSIKVIQYFNYGLHSKPCTSNVMSIRELSIIVFLISSLIYIGIHPAIILNIINVI</sequence>
<dbReference type="GO" id="GO:0008137">
    <property type="term" value="F:NADH dehydrogenase (ubiquinone) activity"/>
    <property type="evidence" value="ECO:0007669"/>
    <property type="project" value="InterPro"/>
</dbReference>
<comment type="subunit">
    <text evidence="8">Composed of 13 different subunits. Subunits NuoA, H, J, K, L, M, N constitute the membrane sector of the complex.</text>
</comment>
<dbReference type="InterPro" id="IPR003918">
    <property type="entry name" value="NADH_UbQ_OxRdtase"/>
</dbReference>
<evidence type="ECO:0000259" key="13">
    <source>
        <dbReference type="Pfam" id="PF00361"/>
    </source>
</evidence>
<dbReference type="PANTHER" id="PTHR43507:SF1">
    <property type="entry name" value="NADH-UBIQUINONE OXIDOREDUCTASE CHAIN 4"/>
    <property type="match status" value="1"/>
</dbReference>
<feature type="transmembrane region" description="Helical" evidence="12">
    <location>
        <begin position="147"/>
        <end position="164"/>
    </location>
</feature>
<dbReference type="PRINTS" id="PR01437">
    <property type="entry name" value="NUOXDRDTASE4"/>
</dbReference>
<dbReference type="GO" id="GO:0012505">
    <property type="term" value="C:endomembrane system"/>
    <property type="evidence" value="ECO:0007669"/>
    <property type="project" value="UniProtKB-SubCell"/>
</dbReference>
<evidence type="ECO:0000256" key="1">
    <source>
        <dbReference type="ARBA" id="ARBA00004127"/>
    </source>
</evidence>
<feature type="transmembrane region" description="Helical" evidence="12">
    <location>
        <begin position="176"/>
        <end position="198"/>
    </location>
</feature>
<feature type="transmembrane region" description="Helical" evidence="12">
    <location>
        <begin position="385"/>
        <end position="402"/>
    </location>
</feature>
<proteinExistence type="inferred from homology"/>
<dbReference type="InterPro" id="IPR010227">
    <property type="entry name" value="NADH_Q_OxRdtase_chainM/4"/>
</dbReference>
<keyword evidence="4 11" id="KW-0812">Transmembrane</keyword>
<keyword evidence="14" id="KW-0830">Ubiquinone</keyword>
<feature type="transmembrane region" description="Helical" evidence="12">
    <location>
        <begin position="288"/>
        <end position="309"/>
    </location>
</feature>
<evidence type="ECO:0000256" key="7">
    <source>
        <dbReference type="ARBA" id="ARBA00025189"/>
    </source>
</evidence>
<feature type="transmembrane region" description="Helical" evidence="12">
    <location>
        <begin position="6"/>
        <end position="23"/>
    </location>
</feature>
<dbReference type="OrthoDB" id="9768329at2"/>
<comment type="subcellular location">
    <subcellularLocation>
        <location evidence="1">Endomembrane system</location>
        <topology evidence="1">Multi-pass membrane protein</topology>
    </subcellularLocation>
    <subcellularLocation>
        <location evidence="11">Membrane</location>
        <topology evidence="11">Multi-pass membrane protein</topology>
    </subcellularLocation>
</comment>
<feature type="domain" description="NADH:quinone oxidoreductase/Mrp antiporter transmembrane" evidence="13">
    <location>
        <begin position="136"/>
        <end position="429"/>
    </location>
</feature>
<evidence type="ECO:0000313" key="15">
    <source>
        <dbReference type="Proteomes" id="UP000317544"/>
    </source>
</evidence>
<evidence type="ECO:0000256" key="8">
    <source>
        <dbReference type="ARBA" id="ARBA00025811"/>
    </source>
</evidence>
<keyword evidence="6 12" id="KW-0472">Membrane</keyword>
<dbReference type="GO" id="GO:0015990">
    <property type="term" value="P:electron transport coupled proton transport"/>
    <property type="evidence" value="ECO:0007669"/>
    <property type="project" value="TreeGrafter"/>
</dbReference>
<feature type="transmembrane region" description="Helical" evidence="12">
    <location>
        <begin position="118"/>
        <end position="141"/>
    </location>
</feature>
<feature type="transmembrane region" description="Helical" evidence="12">
    <location>
        <begin position="88"/>
        <end position="106"/>
    </location>
</feature>
<evidence type="ECO:0000256" key="6">
    <source>
        <dbReference type="ARBA" id="ARBA00023136"/>
    </source>
</evidence>
<keyword evidence="15" id="KW-1185">Reference proteome</keyword>
<evidence type="ECO:0000256" key="3">
    <source>
        <dbReference type="ARBA" id="ARBA00019906"/>
    </source>
</evidence>
<protein>
    <recommendedName>
        <fullName evidence="3">NADH-quinone oxidoreductase subunit M</fullName>
    </recommendedName>
    <alternativeName>
        <fullName evidence="9">NADH dehydrogenase I subunit M</fullName>
    </alternativeName>
    <alternativeName>
        <fullName evidence="10">NDH-1 subunit M</fullName>
    </alternativeName>
</protein>
<evidence type="ECO:0000256" key="5">
    <source>
        <dbReference type="ARBA" id="ARBA00022989"/>
    </source>
</evidence>
<feature type="transmembrane region" description="Helical" evidence="12">
    <location>
        <begin position="223"/>
        <end position="246"/>
    </location>
</feature>
<dbReference type="EMBL" id="AP019379">
    <property type="protein sequence ID" value="BBI01148.1"/>
    <property type="molecule type" value="Genomic_DNA"/>
</dbReference>
<keyword evidence="5 12" id="KW-1133">Transmembrane helix</keyword>
<dbReference type="AlphaFoldDB" id="A0A455T9X2"/>
<evidence type="ECO:0000256" key="11">
    <source>
        <dbReference type="RuleBase" id="RU000320"/>
    </source>
</evidence>
<feature type="transmembrane region" description="Helical" evidence="12">
    <location>
        <begin position="258"/>
        <end position="282"/>
    </location>
</feature>
<feature type="transmembrane region" description="Helical" evidence="12">
    <location>
        <begin position="30"/>
        <end position="50"/>
    </location>
</feature>
<name>A0A455T9X2_9GAMM</name>
<feature type="transmembrane region" description="Helical" evidence="12">
    <location>
        <begin position="466"/>
        <end position="488"/>
    </location>
</feature>
<dbReference type="Pfam" id="PF00361">
    <property type="entry name" value="Proton_antipo_M"/>
    <property type="match status" value="1"/>
</dbReference>
<dbReference type="InterPro" id="IPR001750">
    <property type="entry name" value="ND/Mrp_TM"/>
</dbReference>
<evidence type="ECO:0000256" key="9">
    <source>
        <dbReference type="ARBA" id="ARBA00031584"/>
    </source>
</evidence>
<organism evidence="14 15">
    <name type="scientific">Buchnera aphidicola</name>
    <name type="common">Nipponaphis monzeni</name>
    <dbReference type="NCBI Taxonomy" id="2495405"/>
    <lineage>
        <taxon>Bacteria</taxon>
        <taxon>Pseudomonadati</taxon>
        <taxon>Pseudomonadota</taxon>
        <taxon>Gammaproteobacteria</taxon>
        <taxon>Enterobacterales</taxon>
        <taxon>Erwiniaceae</taxon>
        <taxon>Buchnera</taxon>
    </lineage>
</organism>
<dbReference type="GO" id="GO:0016020">
    <property type="term" value="C:membrane"/>
    <property type="evidence" value="ECO:0007669"/>
    <property type="project" value="UniProtKB-SubCell"/>
</dbReference>
<dbReference type="NCBIfam" id="TIGR01972">
    <property type="entry name" value="NDH_I_M"/>
    <property type="match status" value="1"/>
</dbReference>
<dbReference type="GO" id="GO:0048039">
    <property type="term" value="F:ubiquinone binding"/>
    <property type="evidence" value="ECO:0007669"/>
    <property type="project" value="TreeGrafter"/>
</dbReference>
<evidence type="ECO:0000256" key="12">
    <source>
        <dbReference type="SAM" id="Phobius"/>
    </source>
</evidence>
<dbReference type="RefSeq" id="WP_160118317.1">
    <property type="nucleotide sequence ID" value="NZ_AP019379.1"/>
</dbReference>
<dbReference type="PANTHER" id="PTHR43507">
    <property type="entry name" value="NADH-UBIQUINONE OXIDOREDUCTASE CHAIN 4"/>
    <property type="match status" value="1"/>
</dbReference>
<dbReference type="Proteomes" id="UP000317544">
    <property type="component" value="Chromosome"/>
</dbReference>
<accession>A0A455T9X2</accession>
<dbReference type="GO" id="GO:0003954">
    <property type="term" value="F:NADH dehydrogenase activity"/>
    <property type="evidence" value="ECO:0007669"/>
    <property type="project" value="TreeGrafter"/>
</dbReference>
<feature type="transmembrane region" description="Helical" evidence="12">
    <location>
        <begin position="340"/>
        <end position="365"/>
    </location>
</feature>
<evidence type="ECO:0000256" key="2">
    <source>
        <dbReference type="ARBA" id="ARBA00009025"/>
    </source>
</evidence>
<feature type="transmembrane region" description="Helical" evidence="12">
    <location>
        <begin position="422"/>
        <end position="445"/>
    </location>
</feature>
<reference evidence="14 15" key="1">
    <citation type="journal article" date="2019" name="Proc. Natl. Acad. Sci. U.S.A.">
        <title>Exaggeration and cooption of innate immunity for social defense.</title>
        <authorList>
            <person name="Kutsukake M."/>
            <person name="Moriyama M."/>
            <person name="Shigenobu S."/>
            <person name="Meng X.-Y."/>
            <person name="Nikoh N."/>
            <person name="Noda C."/>
            <person name="Kobayashi S."/>
            <person name="Fukatsu T."/>
        </authorList>
    </citation>
    <scope>NUCLEOTIDE SEQUENCE [LARGE SCALE GENOMIC DNA]</scope>
    <source>
        <strain evidence="14 15">Nmo</strain>
    </source>
</reference>
<evidence type="ECO:0000256" key="4">
    <source>
        <dbReference type="ARBA" id="ARBA00022692"/>
    </source>
</evidence>
<comment type="function">
    <text evidence="7">NDH-1 shuttles electrons from NADH, via FMN and iron-sulfur (Fe-S) centers, to quinones in the respiratory chain. Couples the redox reaction to proton translocation (for every two electrons transferred, four hydrogen ions are translocated across the cytoplasmic membrane), and thus conserves the redox energy in a proton gradient.</text>
</comment>
<comment type="similarity">
    <text evidence="2">Belongs to the complex I subunit 4 family.</text>
</comment>
<evidence type="ECO:0000313" key="14">
    <source>
        <dbReference type="EMBL" id="BBI01148.1"/>
    </source>
</evidence>
<evidence type="ECO:0000256" key="10">
    <source>
        <dbReference type="ARBA" id="ARBA00032798"/>
    </source>
</evidence>
<dbReference type="GO" id="GO:0042773">
    <property type="term" value="P:ATP synthesis coupled electron transport"/>
    <property type="evidence" value="ECO:0007669"/>
    <property type="project" value="InterPro"/>
</dbReference>
<feature type="transmembrane region" description="Helical" evidence="12">
    <location>
        <begin position="316"/>
        <end position="334"/>
    </location>
</feature>